<evidence type="ECO:0000256" key="8">
    <source>
        <dbReference type="RuleBase" id="RU363041"/>
    </source>
</evidence>
<accession>A0A6M9Q571</accession>
<keyword evidence="6 8" id="KW-1133">Transmembrane helix</keyword>
<protein>
    <recommendedName>
        <fullName evidence="8">Probable membrane transporter protein</fullName>
    </recommendedName>
</protein>
<keyword evidence="5 8" id="KW-0812">Transmembrane</keyword>
<feature type="transmembrane region" description="Helical" evidence="8">
    <location>
        <begin position="91"/>
        <end position="108"/>
    </location>
</feature>
<dbReference type="PANTHER" id="PTHR30269:SF0">
    <property type="entry name" value="MEMBRANE TRANSPORTER PROTEIN YFCA-RELATED"/>
    <property type="match status" value="1"/>
</dbReference>
<feature type="transmembrane region" description="Helical" evidence="8">
    <location>
        <begin position="60"/>
        <end position="79"/>
    </location>
</feature>
<feature type="transmembrane region" description="Helical" evidence="8">
    <location>
        <begin position="225"/>
        <end position="244"/>
    </location>
</feature>
<keyword evidence="10" id="KW-1185">Reference proteome</keyword>
<dbReference type="GO" id="GO:0005886">
    <property type="term" value="C:plasma membrane"/>
    <property type="evidence" value="ECO:0007669"/>
    <property type="project" value="UniProtKB-SubCell"/>
</dbReference>
<dbReference type="Pfam" id="PF01925">
    <property type="entry name" value="TauE"/>
    <property type="match status" value="1"/>
</dbReference>
<name>A0A6M9Q571_9BURK</name>
<dbReference type="EMBL" id="CP028942">
    <property type="protein sequence ID" value="QKM63763.1"/>
    <property type="molecule type" value="Genomic_DNA"/>
</dbReference>
<evidence type="ECO:0000256" key="2">
    <source>
        <dbReference type="ARBA" id="ARBA00009142"/>
    </source>
</evidence>
<comment type="similarity">
    <text evidence="2 8">Belongs to the 4-toluene sulfonate uptake permease (TSUP) (TC 2.A.102) family.</text>
</comment>
<organism evidence="9 10">
    <name type="scientific">Polynucleobacter tropicus</name>
    <dbReference type="NCBI Taxonomy" id="1743174"/>
    <lineage>
        <taxon>Bacteria</taxon>
        <taxon>Pseudomonadati</taxon>
        <taxon>Pseudomonadota</taxon>
        <taxon>Betaproteobacteria</taxon>
        <taxon>Burkholderiales</taxon>
        <taxon>Burkholderiaceae</taxon>
        <taxon>Polynucleobacter</taxon>
    </lineage>
</organism>
<evidence type="ECO:0000256" key="4">
    <source>
        <dbReference type="ARBA" id="ARBA00022475"/>
    </source>
</evidence>
<feature type="transmembrane region" description="Helical" evidence="8">
    <location>
        <begin position="179"/>
        <end position="204"/>
    </location>
</feature>
<evidence type="ECO:0000256" key="6">
    <source>
        <dbReference type="ARBA" id="ARBA00022989"/>
    </source>
</evidence>
<dbReference type="InterPro" id="IPR052017">
    <property type="entry name" value="TSUP"/>
</dbReference>
<evidence type="ECO:0000256" key="3">
    <source>
        <dbReference type="ARBA" id="ARBA00022448"/>
    </source>
</evidence>
<dbReference type="InterPro" id="IPR002781">
    <property type="entry name" value="TM_pro_TauE-like"/>
</dbReference>
<reference evidence="9 10" key="1">
    <citation type="submission" date="2018-04" db="EMBL/GenBank/DDBJ databases">
        <title>Polynucleobacter sp. UH21B genome.</title>
        <authorList>
            <person name="Hahn M.W."/>
        </authorList>
    </citation>
    <scope>NUCLEOTIDE SEQUENCE [LARGE SCALE GENOMIC DNA]</scope>
    <source>
        <strain evidence="9 10">MWH-UH21B</strain>
    </source>
</reference>
<dbReference type="Proteomes" id="UP000503312">
    <property type="component" value="Chromosome"/>
</dbReference>
<keyword evidence="7 8" id="KW-0472">Membrane</keyword>
<evidence type="ECO:0000256" key="7">
    <source>
        <dbReference type="ARBA" id="ARBA00023136"/>
    </source>
</evidence>
<dbReference type="KEGG" id="ptrp:DCO17_00055"/>
<proteinExistence type="inferred from homology"/>
<evidence type="ECO:0000256" key="1">
    <source>
        <dbReference type="ARBA" id="ARBA00004651"/>
    </source>
</evidence>
<sequence>MAFFAGLVDAVAGGGGLIQVPALFAAYPDAPPATLLSTNKVSAVGGTLNAARRYLRHVSLPWAVVGPAIVAGFVGSLLGANAVSNFPAEPLRKALPFVLLLLLMYTWFQPSLGEIHAPKGINRFQQLKGILLGISIGFYDGFFGPGTGSFLLFGFVRFFGFDFLHASAATKLVNVATNLAAILLLASFGQINWTLGFAMMVANIAGSQFGSRLAIKHGSAFVRKAFLAIVSILILKSAWNAYFLN</sequence>
<keyword evidence="3" id="KW-0813">Transport</keyword>
<comment type="subcellular location">
    <subcellularLocation>
        <location evidence="1 8">Cell membrane</location>
        <topology evidence="1 8">Multi-pass membrane protein</topology>
    </subcellularLocation>
</comment>
<evidence type="ECO:0000313" key="10">
    <source>
        <dbReference type="Proteomes" id="UP000503312"/>
    </source>
</evidence>
<evidence type="ECO:0000256" key="5">
    <source>
        <dbReference type="ARBA" id="ARBA00022692"/>
    </source>
</evidence>
<feature type="transmembrane region" description="Helical" evidence="8">
    <location>
        <begin position="129"/>
        <end position="159"/>
    </location>
</feature>
<evidence type="ECO:0000313" key="9">
    <source>
        <dbReference type="EMBL" id="QKM63763.1"/>
    </source>
</evidence>
<dbReference type="RefSeq" id="WP_173954820.1">
    <property type="nucleotide sequence ID" value="NZ_CP028942.1"/>
</dbReference>
<gene>
    <name evidence="9" type="ORF">DCO17_00055</name>
</gene>
<keyword evidence="4 8" id="KW-1003">Cell membrane</keyword>
<dbReference type="PANTHER" id="PTHR30269">
    <property type="entry name" value="TRANSMEMBRANE PROTEIN YFCA"/>
    <property type="match status" value="1"/>
</dbReference>
<dbReference type="AlphaFoldDB" id="A0A6M9Q571"/>